<accession>A0A8U0S671</accession>
<keyword evidence="2" id="KW-1185">Reference proteome</keyword>
<dbReference type="GeneID" id="123392382"/>
<dbReference type="AlphaFoldDB" id="A0A8U0S671"/>
<sequence length="262" mass="28580">MLLAAAAARGARAGDGKSGQQARQRARRRARGTAAGARRPAPSRRPRPPCPGLAIPRPGGRARSGPRPGAGHPQCRPPGRQARGNRASTSRRRPPPRLAGWRRHRLLVLGRRCRRCCNPGRTLLHFPVGHAQGGPLRQPRRAAPHPRPGPGAEQAWWRERRSRVGFAGCHCSGWQRGRRPRSGRAKRVARVAEGDPGACWAPLAEFASGRDPLRIQCAFYTQNTSQLRGAELQVLDGHGWSVATVLDTHDLFLFQFTSSGQG</sequence>
<feature type="compositionally biased region" description="Low complexity" evidence="1">
    <location>
        <begin position="56"/>
        <end position="71"/>
    </location>
</feature>
<feature type="region of interest" description="Disordered" evidence="1">
    <location>
        <begin position="128"/>
        <end position="154"/>
    </location>
</feature>
<protein>
    <submittedName>
        <fullName evidence="3">Translation initiation factor IF-2-like isoform X1</fullName>
    </submittedName>
</protein>
<evidence type="ECO:0000256" key="1">
    <source>
        <dbReference type="SAM" id="MobiDB-lite"/>
    </source>
</evidence>
<feature type="region of interest" description="Disordered" evidence="1">
    <location>
        <begin position="1"/>
        <end position="99"/>
    </location>
</feature>
<dbReference type="Proteomes" id="UP000000715">
    <property type="component" value="Unplaced"/>
</dbReference>
<feature type="compositionally biased region" description="Low complexity" evidence="1">
    <location>
        <begin position="1"/>
        <end position="11"/>
    </location>
</feature>
<feature type="compositionally biased region" description="Basic residues" evidence="1">
    <location>
        <begin position="89"/>
        <end position="99"/>
    </location>
</feature>
<reference evidence="3" key="1">
    <citation type="submission" date="2025-08" db="UniProtKB">
        <authorList>
            <consortium name="RefSeq"/>
        </authorList>
    </citation>
    <scope>IDENTIFICATION</scope>
    <source>
        <tissue evidence="3">Brain</tissue>
    </source>
</reference>
<proteinExistence type="predicted"/>
<dbReference type="RefSeq" id="XP_044937150.1">
    <property type="nucleotide sequence ID" value="XM_045081215.1"/>
</dbReference>
<gene>
    <name evidence="3" type="primary">LOC123392382</name>
</gene>
<evidence type="ECO:0000313" key="2">
    <source>
        <dbReference type="Proteomes" id="UP000000715"/>
    </source>
</evidence>
<evidence type="ECO:0000313" key="3">
    <source>
        <dbReference type="RefSeq" id="XP_044937150.1"/>
    </source>
</evidence>
<organism evidence="2 3">
    <name type="scientific">Mustela putorius furo</name>
    <name type="common">European domestic ferret</name>
    <name type="synonym">Mustela furo</name>
    <dbReference type="NCBI Taxonomy" id="9669"/>
    <lineage>
        <taxon>Eukaryota</taxon>
        <taxon>Metazoa</taxon>
        <taxon>Chordata</taxon>
        <taxon>Craniata</taxon>
        <taxon>Vertebrata</taxon>
        <taxon>Euteleostomi</taxon>
        <taxon>Mammalia</taxon>
        <taxon>Eutheria</taxon>
        <taxon>Laurasiatheria</taxon>
        <taxon>Carnivora</taxon>
        <taxon>Caniformia</taxon>
        <taxon>Musteloidea</taxon>
        <taxon>Mustelidae</taxon>
        <taxon>Mustelinae</taxon>
        <taxon>Mustela</taxon>
    </lineage>
</organism>
<name>A0A8U0S671_MUSPF</name>